<dbReference type="Proteomes" id="UP000324748">
    <property type="component" value="Unassembled WGS sequence"/>
</dbReference>
<feature type="compositionally biased region" description="Polar residues" evidence="1">
    <location>
        <begin position="116"/>
        <end position="131"/>
    </location>
</feature>
<accession>A0A5B0Q5E3</accession>
<feature type="region of interest" description="Disordered" evidence="1">
    <location>
        <begin position="101"/>
        <end position="131"/>
    </location>
</feature>
<dbReference type="EMBL" id="VSWC01000028">
    <property type="protein sequence ID" value="KAA1108164.1"/>
    <property type="molecule type" value="Genomic_DNA"/>
</dbReference>
<gene>
    <name evidence="2" type="ORF">PGT21_002457</name>
</gene>
<organism evidence="2 3">
    <name type="scientific">Puccinia graminis f. sp. tritici</name>
    <dbReference type="NCBI Taxonomy" id="56615"/>
    <lineage>
        <taxon>Eukaryota</taxon>
        <taxon>Fungi</taxon>
        <taxon>Dikarya</taxon>
        <taxon>Basidiomycota</taxon>
        <taxon>Pucciniomycotina</taxon>
        <taxon>Pucciniomycetes</taxon>
        <taxon>Pucciniales</taxon>
        <taxon>Pucciniaceae</taxon>
        <taxon>Puccinia</taxon>
    </lineage>
</organism>
<name>A0A5B0Q5E3_PUCGR</name>
<dbReference type="AlphaFoldDB" id="A0A5B0Q5E3"/>
<reference evidence="2 3" key="1">
    <citation type="submission" date="2019-05" db="EMBL/GenBank/DDBJ databases">
        <title>Emergence of the Ug99 lineage of the wheat stem rust pathogen through somatic hybridization.</title>
        <authorList>
            <person name="Li F."/>
            <person name="Upadhyaya N.M."/>
            <person name="Sperschneider J."/>
            <person name="Matny O."/>
            <person name="Nguyen-Phuc H."/>
            <person name="Mago R."/>
            <person name="Raley C."/>
            <person name="Miller M.E."/>
            <person name="Silverstein K.A.T."/>
            <person name="Henningsen E."/>
            <person name="Hirsch C.D."/>
            <person name="Visser B."/>
            <person name="Pretorius Z.A."/>
            <person name="Steffenson B.J."/>
            <person name="Schwessinger B."/>
            <person name="Dodds P.N."/>
            <person name="Figueroa M."/>
        </authorList>
    </citation>
    <scope>NUCLEOTIDE SEQUENCE [LARGE SCALE GENOMIC DNA]</scope>
    <source>
        <strain evidence="2">21-0</strain>
    </source>
</reference>
<comment type="caution">
    <text evidence="2">The sequence shown here is derived from an EMBL/GenBank/DDBJ whole genome shotgun (WGS) entry which is preliminary data.</text>
</comment>
<evidence type="ECO:0000313" key="2">
    <source>
        <dbReference type="EMBL" id="KAA1108164.1"/>
    </source>
</evidence>
<evidence type="ECO:0000313" key="3">
    <source>
        <dbReference type="Proteomes" id="UP000324748"/>
    </source>
</evidence>
<dbReference type="OrthoDB" id="10630007at2759"/>
<sequence length="131" mass="15032">MYDLDQKNPTLEERTWISGNRLLNLLSNCSEASSSGLCMMSKDCFEEYKRFLHRNPNLELTLEKVADILFECQKFRAPTKPLGDNSTEHFDFEFNNNREINSMRTIRGLPSGETRPGQNPACSIQSSKHKA</sequence>
<protein>
    <submittedName>
        <fullName evidence="2">Uncharacterized protein</fullName>
    </submittedName>
</protein>
<evidence type="ECO:0000256" key="1">
    <source>
        <dbReference type="SAM" id="MobiDB-lite"/>
    </source>
</evidence>
<keyword evidence="3" id="KW-1185">Reference proteome</keyword>
<proteinExistence type="predicted"/>